<dbReference type="SUPFAM" id="SSF117074">
    <property type="entry name" value="Hypothetical protein PA1324"/>
    <property type="match status" value="1"/>
</dbReference>
<dbReference type="InterPro" id="IPR013783">
    <property type="entry name" value="Ig-like_fold"/>
</dbReference>
<dbReference type="EMBL" id="SJPF01000004">
    <property type="protein sequence ID" value="TWT31432.1"/>
    <property type="molecule type" value="Genomic_DNA"/>
</dbReference>
<sequence length="843" mass="90229">MKKRNKSASKRRPSNRRSSRKPAVSMEALEPRAMLASDLNAWHNPTLAHDVNGDNLVDHNDLEIVVSQLRLGSRSLSSSSQSAGGLEGEQVVYLDINNDGLFTPMDLNSLLGELLEAEDAGKEYSAAFTFEIIQEDDMSNPVVIGTAVTDFDPNSQDPIIFPEDIEVEQKPFTLNIYIRNTSAITGVTFGMDESPDIAAAFLNINFDSSIVTPTDAGSFAAPFDNDGGIVPAIDGNSIVNAGGGTTFSDSQVTGGWESNQLLYTVEFNPTQSGAFMLQGEMANLEDENDPDQNAAAVVFTDARIEQNGMVTQLDIVNLAFPKFNVTVLQRPGANNDSVDVSADLVNEIEAGDTRIVEIDGVNYLAIDVKANDLNFNGDPLTDGSEVDLALGNSIAIDELPDDQALQQRVMIYTQTDYAIAGFSDEYLVYLLPSDQSGVESFEYMITDPNAVEDPTTATVTVNIAQVLVAVDDGDATTPFAEVEPNQTVTLLVLEEVNAPDFTGENPDFIAGDGMEDSLGNIVITDVAGQAFDDGRLVIAADGKSLAYTGAALPGLETFTYTITYVDDLGDPILDDLNQPITDMATVTVRIPINSRIGGGLYFDVNNNGAWDGNGSTSATPEQFIGGIRVELYDGGTLVAETFSSEADGTFEFLRIEEGTYSIKINQPKFVYKFGTGLSGALPANWSVQSDGSVVISNMTISATGVLEFNGLNLGYLGRTGAYRGLADQLSDVGDESITFAVSKQADGSGVLEWYSVDEGWSELVKIDGFLFNSTTKTGQAVLLIDQDGDSATPDVVAPITFSPNHPNFVLIADTDDAVIFMLNGDIETIVDHLSTVDVAFSDF</sequence>
<dbReference type="AlphaFoldDB" id="A0A5C5V121"/>
<dbReference type="InterPro" id="IPR002105">
    <property type="entry name" value="Dockerin_1_rpt"/>
</dbReference>
<feature type="region of interest" description="Disordered" evidence="1">
    <location>
        <begin position="1"/>
        <end position="28"/>
    </location>
</feature>
<feature type="compositionally biased region" description="Basic residues" evidence="1">
    <location>
        <begin position="1"/>
        <end position="20"/>
    </location>
</feature>
<evidence type="ECO:0000313" key="2">
    <source>
        <dbReference type="EMBL" id="TWT31432.1"/>
    </source>
</evidence>
<dbReference type="Proteomes" id="UP000318878">
    <property type="component" value="Unassembled WGS sequence"/>
</dbReference>
<gene>
    <name evidence="2" type="ORF">Enr8_33530</name>
</gene>
<reference evidence="2 3" key="1">
    <citation type="submission" date="2019-02" db="EMBL/GenBank/DDBJ databases">
        <title>Deep-cultivation of Planctomycetes and their phenomic and genomic characterization uncovers novel biology.</title>
        <authorList>
            <person name="Wiegand S."/>
            <person name="Jogler M."/>
            <person name="Boedeker C."/>
            <person name="Pinto D."/>
            <person name="Vollmers J."/>
            <person name="Rivas-Marin E."/>
            <person name="Kohn T."/>
            <person name="Peeters S.H."/>
            <person name="Heuer A."/>
            <person name="Rast P."/>
            <person name="Oberbeckmann S."/>
            <person name="Bunk B."/>
            <person name="Jeske O."/>
            <person name="Meyerdierks A."/>
            <person name="Storesund J.E."/>
            <person name="Kallscheuer N."/>
            <person name="Luecker S."/>
            <person name="Lage O.M."/>
            <person name="Pohl T."/>
            <person name="Merkel B.J."/>
            <person name="Hornburger P."/>
            <person name="Mueller R.-W."/>
            <person name="Bruemmer F."/>
            <person name="Labrenz M."/>
            <person name="Spormann A.M."/>
            <person name="Op Den Camp H."/>
            <person name="Overmann J."/>
            <person name="Amann R."/>
            <person name="Jetten M.S.M."/>
            <person name="Mascher T."/>
            <person name="Medema M.H."/>
            <person name="Devos D.P."/>
            <person name="Kaster A.-K."/>
            <person name="Ovreas L."/>
            <person name="Rohde M."/>
            <person name="Galperin M.Y."/>
            <person name="Jogler C."/>
        </authorList>
    </citation>
    <scope>NUCLEOTIDE SEQUENCE [LARGE SCALE GENOMIC DNA]</scope>
    <source>
        <strain evidence="2 3">Enr8</strain>
    </source>
</reference>
<dbReference type="PROSITE" id="PS00018">
    <property type="entry name" value="EF_HAND_1"/>
    <property type="match status" value="1"/>
</dbReference>
<dbReference type="InterPro" id="IPR018247">
    <property type="entry name" value="EF_Hand_1_Ca_BS"/>
</dbReference>
<accession>A0A5C5V121</accession>
<protein>
    <recommendedName>
        <fullName evidence="4">SD-repeat containing protein B domain-containing protein</fullName>
    </recommendedName>
</protein>
<evidence type="ECO:0000313" key="3">
    <source>
        <dbReference type="Proteomes" id="UP000318878"/>
    </source>
</evidence>
<dbReference type="GO" id="GO:0000272">
    <property type="term" value="P:polysaccharide catabolic process"/>
    <property type="evidence" value="ECO:0007669"/>
    <property type="project" value="InterPro"/>
</dbReference>
<evidence type="ECO:0008006" key="4">
    <source>
        <dbReference type="Google" id="ProtNLM"/>
    </source>
</evidence>
<dbReference type="Pfam" id="PF00404">
    <property type="entry name" value="Dockerin_1"/>
    <property type="match status" value="1"/>
</dbReference>
<organism evidence="2 3">
    <name type="scientific">Blastopirellula retiformator</name>
    <dbReference type="NCBI Taxonomy" id="2527970"/>
    <lineage>
        <taxon>Bacteria</taxon>
        <taxon>Pseudomonadati</taxon>
        <taxon>Planctomycetota</taxon>
        <taxon>Planctomycetia</taxon>
        <taxon>Pirellulales</taxon>
        <taxon>Pirellulaceae</taxon>
        <taxon>Blastopirellula</taxon>
    </lineage>
</organism>
<dbReference type="OrthoDB" id="227982at2"/>
<comment type="caution">
    <text evidence="2">The sequence shown here is derived from an EMBL/GenBank/DDBJ whole genome shotgun (WGS) entry which is preliminary data.</text>
</comment>
<dbReference type="GO" id="GO:0004553">
    <property type="term" value="F:hydrolase activity, hydrolyzing O-glycosyl compounds"/>
    <property type="evidence" value="ECO:0007669"/>
    <property type="project" value="InterPro"/>
</dbReference>
<dbReference type="SUPFAM" id="SSF63446">
    <property type="entry name" value="Type I dockerin domain"/>
    <property type="match status" value="1"/>
</dbReference>
<keyword evidence="3" id="KW-1185">Reference proteome</keyword>
<name>A0A5C5V121_9BACT</name>
<dbReference type="InterPro" id="IPR036439">
    <property type="entry name" value="Dockerin_dom_sf"/>
</dbReference>
<proteinExistence type="predicted"/>
<evidence type="ECO:0000256" key="1">
    <source>
        <dbReference type="SAM" id="MobiDB-lite"/>
    </source>
</evidence>
<dbReference type="Gene3D" id="2.60.40.10">
    <property type="entry name" value="Immunoglobulins"/>
    <property type="match status" value="1"/>
</dbReference>